<dbReference type="Proteomes" id="UP000255234">
    <property type="component" value="Unassembled WGS sequence"/>
</dbReference>
<evidence type="ECO:0000313" key="1">
    <source>
        <dbReference type="EMBL" id="STY71231.1"/>
    </source>
</evidence>
<protein>
    <submittedName>
        <fullName evidence="1">Uncharacterized protein</fullName>
    </submittedName>
</protein>
<organism evidence="1 2">
    <name type="scientific">Megamonas hypermegale</name>
    <dbReference type="NCBI Taxonomy" id="158847"/>
    <lineage>
        <taxon>Bacteria</taxon>
        <taxon>Bacillati</taxon>
        <taxon>Bacillota</taxon>
        <taxon>Negativicutes</taxon>
        <taxon>Selenomonadales</taxon>
        <taxon>Selenomonadaceae</taxon>
        <taxon>Megamonas</taxon>
    </lineage>
</organism>
<evidence type="ECO:0000313" key="2">
    <source>
        <dbReference type="Proteomes" id="UP000255234"/>
    </source>
</evidence>
<dbReference type="RefSeq" id="WP_115151596.1">
    <property type="nucleotide sequence ID" value="NZ_UGPP01000001.1"/>
</dbReference>
<proteinExistence type="predicted"/>
<dbReference type="AlphaFoldDB" id="A0A378NSB2"/>
<gene>
    <name evidence="1" type="ORF">NCTC10571_01387</name>
</gene>
<reference evidence="1 2" key="1">
    <citation type="submission" date="2018-06" db="EMBL/GenBank/DDBJ databases">
        <authorList>
            <consortium name="Pathogen Informatics"/>
            <person name="Doyle S."/>
        </authorList>
    </citation>
    <scope>NUCLEOTIDE SEQUENCE [LARGE SCALE GENOMIC DNA]</scope>
    <source>
        <strain evidence="1 2">NCTC10571</strain>
    </source>
</reference>
<sequence>MTCLKLKDNYVANCIRKHMRINVKKQDEFYYKLAKIAKECVAYNYIYGIDMVWDFKKNCWITSKNNTLDMFNTACQIGANLINMNIQTLKKAIDIVFELGENNESQQFYMPSTSRTIVALKKEF</sequence>
<name>A0A378NSB2_9FIRM</name>
<dbReference type="EMBL" id="UGPP01000001">
    <property type="protein sequence ID" value="STY71231.1"/>
    <property type="molecule type" value="Genomic_DNA"/>
</dbReference>
<accession>A0A378NSB2</accession>